<dbReference type="PANTHER" id="PTHR46327:SF3">
    <property type="entry name" value="TRANSCRIPTION FACTOR"/>
    <property type="match status" value="1"/>
</dbReference>
<accession>A0AAD1ZMS9</accession>
<gene>
    <name evidence="2" type="ORF">FPE_LOCUS17733</name>
</gene>
<protein>
    <submittedName>
        <fullName evidence="2">Uncharacterized protein</fullName>
    </submittedName>
</protein>
<dbReference type="PANTHER" id="PTHR46327">
    <property type="entry name" value="F16F4.11 PROTEIN-RELATED"/>
    <property type="match status" value="1"/>
</dbReference>
<proteinExistence type="predicted"/>
<reference evidence="2" key="1">
    <citation type="submission" date="2023-05" db="EMBL/GenBank/DDBJ databases">
        <authorList>
            <person name="Huff M."/>
        </authorList>
    </citation>
    <scope>NUCLEOTIDE SEQUENCE</scope>
</reference>
<evidence type="ECO:0000256" key="1">
    <source>
        <dbReference type="SAM" id="MobiDB-lite"/>
    </source>
</evidence>
<dbReference type="AlphaFoldDB" id="A0AAD1ZMS9"/>
<keyword evidence="3" id="KW-1185">Reference proteome</keyword>
<dbReference type="Proteomes" id="UP000834106">
    <property type="component" value="Chromosome 10"/>
</dbReference>
<feature type="region of interest" description="Disordered" evidence="1">
    <location>
        <begin position="1"/>
        <end position="20"/>
    </location>
</feature>
<name>A0AAD1ZMS9_9LAMI</name>
<evidence type="ECO:0000313" key="2">
    <source>
        <dbReference type="EMBL" id="CAI9770100.1"/>
    </source>
</evidence>
<organism evidence="2 3">
    <name type="scientific">Fraxinus pennsylvanica</name>
    <dbReference type="NCBI Taxonomy" id="56036"/>
    <lineage>
        <taxon>Eukaryota</taxon>
        <taxon>Viridiplantae</taxon>
        <taxon>Streptophyta</taxon>
        <taxon>Embryophyta</taxon>
        <taxon>Tracheophyta</taxon>
        <taxon>Spermatophyta</taxon>
        <taxon>Magnoliopsida</taxon>
        <taxon>eudicotyledons</taxon>
        <taxon>Gunneridae</taxon>
        <taxon>Pentapetalae</taxon>
        <taxon>asterids</taxon>
        <taxon>lamiids</taxon>
        <taxon>Lamiales</taxon>
        <taxon>Oleaceae</taxon>
        <taxon>Oleeae</taxon>
        <taxon>Fraxinus</taxon>
    </lineage>
</organism>
<evidence type="ECO:0000313" key="3">
    <source>
        <dbReference type="Proteomes" id="UP000834106"/>
    </source>
</evidence>
<dbReference type="EMBL" id="OU503045">
    <property type="protein sequence ID" value="CAI9770100.1"/>
    <property type="molecule type" value="Genomic_DNA"/>
</dbReference>
<sequence length="106" mass="12396">MANSERRNQLLPPTKVKWKGNSKSTVERGCIVSSQQCEDKFNDLNRKYMRLNEYLEEKLHLRTEVANTNTDAEVHPTERLELNKMKLENEQLAFELKCLETSAARN</sequence>